<sequence>MVRWWRESQGMSADTIVSQHRIPPAAELDGVQVAPRSSTGADHIPQGLKAGWPPAFPALVAMDIIFPRAPAAVVMEIIGNNLQLLTLP</sequence>
<reference evidence="1" key="1">
    <citation type="journal article" date="2023" name="Science">
        <title>Genome structures resolve the early diversification of teleost fishes.</title>
        <authorList>
            <person name="Parey E."/>
            <person name="Louis A."/>
            <person name="Montfort J."/>
            <person name="Bouchez O."/>
            <person name="Roques C."/>
            <person name="Iampietro C."/>
            <person name="Lluch J."/>
            <person name="Castinel A."/>
            <person name="Donnadieu C."/>
            <person name="Desvignes T."/>
            <person name="Floi Bucao C."/>
            <person name="Jouanno E."/>
            <person name="Wen M."/>
            <person name="Mejri S."/>
            <person name="Dirks R."/>
            <person name="Jansen H."/>
            <person name="Henkel C."/>
            <person name="Chen W.J."/>
            <person name="Zahm M."/>
            <person name="Cabau C."/>
            <person name="Klopp C."/>
            <person name="Thompson A.W."/>
            <person name="Robinson-Rechavi M."/>
            <person name="Braasch I."/>
            <person name="Lecointre G."/>
            <person name="Bobe J."/>
            <person name="Postlethwait J.H."/>
            <person name="Berthelot C."/>
            <person name="Roest Crollius H."/>
            <person name="Guiguen Y."/>
        </authorList>
    </citation>
    <scope>NUCLEOTIDE SEQUENCE</scope>
    <source>
        <strain evidence="1">WJC10195</strain>
    </source>
</reference>
<proteinExistence type="predicted"/>
<evidence type="ECO:0000313" key="1">
    <source>
        <dbReference type="EMBL" id="KAJ8351249.1"/>
    </source>
</evidence>
<comment type="caution">
    <text evidence="1">The sequence shown here is derived from an EMBL/GenBank/DDBJ whole genome shotgun (WGS) entry which is preliminary data.</text>
</comment>
<evidence type="ECO:0000313" key="2">
    <source>
        <dbReference type="Proteomes" id="UP001152622"/>
    </source>
</evidence>
<keyword evidence="2" id="KW-1185">Reference proteome</keyword>
<dbReference type="EMBL" id="JAINUF010000008">
    <property type="protein sequence ID" value="KAJ8351249.1"/>
    <property type="molecule type" value="Genomic_DNA"/>
</dbReference>
<dbReference type="Proteomes" id="UP001152622">
    <property type="component" value="Chromosome 8"/>
</dbReference>
<name>A0A9Q1ISX3_SYNKA</name>
<organism evidence="1 2">
    <name type="scientific">Synaphobranchus kaupii</name>
    <name type="common">Kaup's arrowtooth eel</name>
    <dbReference type="NCBI Taxonomy" id="118154"/>
    <lineage>
        <taxon>Eukaryota</taxon>
        <taxon>Metazoa</taxon>
        <taxon>Chordata</taxon>
        <taxon>Craniata</taxon>
        <taxon>Vertebrata</taxon>
        <taxon>Euteleostomi</taxon>
        <taxon>Actinopterygii</taxon>
        <taxon>Neopterygii</taxon>
        <taxon>Teleostei</taxon>
        <taxon>Anguilliformes</taxon>
        <taxon>Synaphobranchidae</taxon>
        <taxon>Synaphobranchus</taxon>
    </lineage>
</organism>
<dbReference type="AlphaFoldDB" id="A0A9Q1ISX3"/>
<gene>
    <name evidence="1" type="ORF">SKAU_G00227250</name>
</gene>
<protein>
    <submittedName>
        <fullName evidence="1">Uncharacterized protein</fullName>
    </submittedName>
</protein>
<accession>A0A9Q1ISX3</accession>